<dbReference type="AlphaFoldDB" id="A0AAX4HGW0"/>
<organism evidence="2 3">
    <name type="scientific">Australozyma saopauloensis</name>
    <dbReference type="NCBI Taxonomy" id="291208"/>
    <lineage>
        <taxon>Eukaryota</taxon>
        <taxon>Fungi</taxon>
        <taxon>Dikarya</taxon>
        <taxon>Ascomycota</taxon>
        <taxon>Saccharomycotina</taxon>
        <taxon>Pichiomycetes</taxon>
        <taxon>Metschnikowiaceae</taxon>
        <taxon>Australozyma</taxon>
    </lineage>
</organism>
<dbReference type="GO" id="GO:0044877">
    <property type="term" value="F:protein-containing complex binding"/>
    <property type="evidence" value="ECO:0007669"/>
    <property type="project" value="TreeGrafter"/>
</dbReference>
<dbReference type="GeneID" id="88176100"/>
<dbReference type="Pfam" id="PF01370">
    <property type="entry name" value="Epimerase"/>
    <property type="match status" value="1"/>
</dbReference>
<accession>A0AAX4HGW0</accession>
<evidence type="ECO:0000313" key="3">
    <source>
        <dbReference type="Proteomes" id="UP001338582"/>
    </source>
</evidence>
<feature type="domain" description="NAD-dependent epimerase/dehydratase" evidence="1">
    <location>
        <begin position="4"/>
        <end position="80"/>
    </location>
</feature>
<dbReference type="InterPro" id="IPR001509">
    <property type="entry name" value="Epimerase_deHydtase"/>
</dbReference>
<dbReference type="SUPFAM" id="SSF51735">
    <property type="entry name" value="NAD(P)-binding Rossmann-fold domains"/>
    <property type="match status" value="1"/>
</dbReference>
<dbReference type="InterPro" id="IPR051207">
    <property type="entry name" value="ComplexI_NDUFA9_subunit"/>
</dbReference>
<dbReference type="PANTHER" id="PTHR12126">
    <property type="entry name" value="NADH-UBIQUINONE OXIDOREDUCTASE 39 KDA SUBUNIT-RELATED"/>
    <property type="match status" value="1"/>
</dbReference>
<dbReference type="InterPro" id="IPR036291">
    <property type="entry name" value="NAD(P)-bd_dom_sf"/>
</dbReference>
<dbReference type="KEGG" id="asau:88176100"/>
<dbReference type="EMBL" id="CP138900">
    <property type="protein sequence ID" value="WPK27643.1"/>
    <property type="molecule type" value="Genomic_DNA"/>
</dbReference>
<protein>
    <recommendedName>
        <fullName evidence="1">NAD-dependent epimerase/dehydratase domain-containing protein</fullName>
    </recommendedName>
</protein>
<dbReference type="GO" id="GO:0005739">
    <property type="term" value="C:mitochondrion"/>
    <property type="evidence" value="ECO:0007669"/>
    <property type="project" value="TreeGrafter"/>
</dbReference>
<evidence type="ECO:0000259" key="1">
    <source>
        <dbReference type="Pfam" id="PF01370"/>
    </source>
</evidence>
<evidence type="ECO:0000313" key="2">
    <source>
        <dbReference type="EMBL" id="WPK27643.1"/>
    </source>
</evidence>
<keyword evidence="3" id="KW-1185">Reference proteome</keyword>
<reference evidence="2 3" key="1">
    <citation type="submission" date="2023-10" db="EMBL/GenBank/DDBJ databases">
        <title>Draft Genome Sequence of Candida saopaulonensis from a very Premature Infant with Sepsis.</title>
        <authorList>
            <person name="Ning Y."/>
            <person name="Dai R."/>
            <person name="Xiao M."/>
            <person name="Xu Y."/>
            <person name="Yan Q."/>
            <person name="Zhang L."/>
        </authorList>
    </citation>
    <scope>NUCLEOTIDE SEQUENCE [LARGE SCALE GENOMIC DNA]</scope>
    <source>
        <strain evidence="2 3">19XY460</strain>
    </source>
</reference>
<dbReference type="Gene3D" id="3.40.50.720">
    <property type="entry name" value="NAD(P)-binding Rossmann-like Domain"/>
    <property type="match status" value="1"/>
</dbReference>
<sequence length="267" mass="29912">MKSIAVFGGNGFLGRKLCEVGVRRGWSVTSFSRSGKAPKPLPGADSNWMKQVNWEKADLFDPASYREKLAGKSAIVHSVGILFENTSYKKTLNLDFNPLKDMDKVCSTLKGPNPMERTPHNTYAAIQRDSALLAADAFLEENKESQDMSFVYISADSIPPVIIPEGYLTTKREAEYQLARKKPLRSIFMRPGFMFDPNEGINLRLLLGKAINEPYSVLLKFSVFHNSPIGKLFRPAASTEQVANTMYEKLENPEFSGVVSLEEIRKH</sequence>
<dbReference type="RefSeq" id="XP_062880021.1">
    <property type="nucleotide sequence ID" value="XM_063023951.1"/>
</dbReference>
<dbReference type="PANTHER" id="PTHR12126:SF16">
    <property type="entry name" value="MIOREX COMPLEX COMPONENT 2"/>
    <property type="match status" value="1"/>
</dbReference>
<name>A0AAX4HGW0_9ASCO</name>
<dbReference type="Proteomes" id="UP001338582">
    <property type="component" value="Chromosome 7"/>
</dbReference>
<gene>
    <name evidence="2" type="ORF">PUMCH_005040</name>
</gene>
<proteinExistence type="predicted"/>